<accession>A0A935Q2R9</accession>
<dbReference type="EMBL" id="JADJMH010000015">
    <property type="protein sequence ID" value="MBK7675990.1"/>
    <property type="molecule type" value="Genomic_DNA"/>
</dbReference>
<protein>
    <submittedName>
        <fullName evidence="1">Uncharacterized protein</fullName>
    </submittedName>
</protein>
<sequence length="51" mass="5770">MVREFLQSGRSEQVVVLRAPNARDAKDYECPATPTTVRLVRVATPNGRVQW</sequence>
<dbReference type="Proteomes" id="UP000697998">
    <property type="component" value="Unassembled WGS sequence"/>
</dbReference>
<reference evidence="1 2" key="1">
    <citation type="submission" date="2020-10" db="EMBL/GenBank/DDBJ databases">
        <title>Connecting structure to function with the recovery of over 1000 high-quality activated sludge metagenome-assembled genomes encoding full-length rRNA genes using long-read sequencing.</title>
        <authorList>
            <person name="Singleton C.M."/>
            <person name="Petriglieri F."/>
            <person name="Kristensen J.M."/>
            <person name="Kirkegaard R.H."/>
            <person name="Michaelsen T.Y."/>
            <person name="Andersen M.H."/>
            <person name="Karst S.M."/>
            <person name="Dueholm M.S."/>
            <person name="Nielsen P.H."/>
            <person name="Albertsen M."/>
        </authorList>
    </citation>
    <scope>NUCLEOTIDE SEQUENCE [LARGE SCALE GENOMIC DNA]</scope>
    <source>
        <strain evidence="1">EsbW_18-Q3-R4-48_BATAC.285</strain>
    </source>
</reference>
<evidence type="ECO:0000313" key="1">
    <source>
        <dbReference type="EMBL" id="MBK7675990.1"/>
    </source>
</evidence>
<comment type="caution">
    <text evidence="1">The sequence shown here is derived from an EMBL/GenBank/DDBJ whole genome shotgun (WGS) entry which is preliminary data.</text>
</comment>
<proteinExistence type="predicted"/>
<gene>
    <name evidence="1" type="ORF">IPJ27_15235</name>
</gene>
<name>A0A935Q2R9_9PROT</name>
<organism evidence="1 2">
    <name type="scientific">Candidatus Accumulibacter proximus</name>
    <dbReference type="NCBI Taxonomy" id="2954385"/>
    <lineage>
        <taxon>Bacteria</taxon>
        <taxon>Pseudomonadati</taxon>
        <taxon>Pseudomonadota</taxon>
        <taxon>Betaproteobacteria</taxon>
        <taxon>Candidatus Accumulibacter</taxon>
    </lineage>
</organism>
<evidence type="ECO:0000313" key="2">
    <source>
        <dbReference type="Proteomes" id="UP000697998"/>
    </source>
</evidence>
<dbReference type="AlphaFoldDB" id="A0A935Q2R9"/>